<keyword evidence="5" id="KW-1185">Reference proteome</keyword>
<dbReference type="Proteomes" id="UP000001357">
    <property type="component" value="Unassembled WGS sequence"/>
</dbReference>
<feature type="compositionally biased region" description="Acidic residues" evidence="2">
    <location>
        <begin position="987"/>
        <end position="996"/>
    </location>
</feature>
<dbReference type="GeneID" id="5891527"/>
<dbReference type="PANTHER" id="PTHR33862">
    <property type="entry name" value="OROFACIAL CLEFT 1 CANDIDATE GENE 1 PROTEIN"/>
    <property type="match status" value="1"/>
</dbReference>
<feature type="transmembrane region" description="Helical" evidence="3">
    <location>
        <begin position="596"/>
        <end position="613"/>
    </location>
</feature>
<feature type="region of interest" description="Disordered" evidence="2">
    <location>
        <begin position="968"/>
        <end position="998"/>
    </location>
</feature>
<name>A9V0H0_MONBE</name>
<protein>
    <submittedName>
        <fullName evidence="4">Uncharacterized protein</fullName>
    </submittedName>
</protein>
<feature type="region of interest" description="Disordered" evidence="2">
    <location>
        <begin position="428"/>
        <end position="449"/>
    </location>
</feature>
<dbReference type="PANTHER" id="PTHR33862:SF3">
    <property type="entry name" value="OROFACIAL CLEFT 1 CANDIDATE GENE 1 PROTEIN"/>
    <property type="match status" value="1"/>
</dbReference>
<sequence>MEDAAAAPAAATARASADIEAGAMAANQSADPFLDEFPSLDELAYDIDALRLADDGLADPDTQSFVDLRAHFEDSVARFEEKLQGDLFSPGHDDHVVLGRIAGQPPHVATQHSLDADQVRAQEVRLKADLQDYDDKRRAYLEYHQEQLLHRAYEARQELLKLYDQQSRRLTKERRLLRQQRRREEDKLNQAFQKAESRLIHALRKRQAEVQTYYGNLMLADGIYDTSKQRRWRLDWRHTPQPIRVKLVGLRGLRDKAPTGRLVMAVSMYDQLGGHPLRWSRLKGQEWQGSTLSFDHGGKFFNLTTKIDQSVFTVCPSEATLNPSLVLIFELYLLRGDGRPFDTALGWSAFPLVSSDFELVRGRYKTPMLRGDVSATVDSYGAFHKRLDKSVDNWLCNTYFEVTPLPRYSGGQREYEVELQYSSARIGFPSRPDADTTDLDKDGPLTLPHSSMLPTATSFFQRPDVIEGLHAKLRRRQRAWGKSKKGPGDLTTDVDEGVDTQEEETGLRFFIKHDTLQQHYFEENERAHVMGVLSEEQTVAEDDGHAFDDVLELDKYKYSVAAERQMGLSYKFGTKTDFIWRALKSEYSLHNYKLQGFWVTVFSLLLAFWLRTYIHYSGQYVFLMAVSIPVSELRFRALTVNLNYQGSLVLTKEEVGVVAMGPIAVYLVLLFFFALVAVLRLLRVNALEPIYRFVSAFGVLAVLDPILVLLVDVIYRRWHDYGGAKPVGDAFKLYYHFSRSDDGGLPGVFLTIFIYLVIILTGMSMMYVFYLKMHMNGRIVDLFQRFSGGEETFAVPYDTEVSMQELSFIVQRAERWRGRHGERRKVLVYDYNWTHEPGTALHGESGPSTDRTQPIDLDAKVVETTTHVSIYTLRLNGTREVFRQFLRLPDGAVVEVFGDGSNLVDERLKAALHRENIDLGTLHREATRFAASRFESAEGPLQPLVGCLPACLPTDWGVHVGRMAKRGALSRRSGGSAATAEAHLTTDSEDNEEDNDVLVRRRKRPARRRDPYRYEISDDYRAFRDRIFERDLRELDLTLKQYKDATHADVNKLREQCRSDRDARLKESEFVFDRMVESILDEYETCCEDLKKERETRVAQIKRQMKQQLEQEKANLLAQQHNLEGTVKTELIGNGGSDRVLRNRGERTAVRRKRRPGNSNVMHRLQAHQLALQDWEVVEDIKAFTDGVTFCSDVTLWVVTKEMSWSWKEMRRQYVSSKAQPAEKSKKKRQACKEDEHGHGHGHGHANHNGNSSSSSQAAVKQQKGARAPRRSRSGRVDAREDRNAPTPTKQACKRVETPLEHLQSGMGCDLLDNVDQDKTATLAQALHAHKRQGPKRREAKRRGGHPSHTHTHTHIRHTATSVYRQTDERLISLSHTHNNNKMRFQVSTGSMPVAAEHASMAAPVNASCMMKTKTAMASTLTPAVGLMATKRSVSSPSLLLLRSTDCLTAQKHTAAAAAAPAATATATTTDMDSSGPLLTRCRLTTRSGMNRLQLANPAPAIFITTHPISEEDESAADTLPTRWNESEAPLPTRVAVATMQQQQHSLLLMEPTDSGLVMEHASRLVAPAPSTIL</sequence>
<accession>A9V0H0</accession>
<keyword evidence="3" id="KW-0472">Membrane</keyword>
<evidence type="ECO:0000313" key="4">
    <source>
        <dbReference type="EMBL" id="EDQ89154.1"/>
    </source>
</evidence>
<dbReference type="InterPro" id="IPR031390">
    <property type="entry name" value="OFCC1"/>
</dbReference>
<dbReference type="EMBL" id="CH991552">
    <property type="protein sequence ID" value="EDQ89154.1"/>
    <property type="molecule type" value="Genomic_DNA"/>
</dbReference>
<evidence type="ECO:0000313" key="5">
    <source>
        <dbReference type="Proteomes" id="UP000001357"/>
    </source>
</evidence>
<evidence type="ECO:0000256" key="1">
    <source>
        <dbReference type="SAM" id="Coils"/>
    </source>
</evidence>
<dbReference type="KEGG" id="mbr:MONBRDRAFT_32583"/>
<feature type="region of interest" description="Disordered" evidence="2">
    <location>
        <begin position="477"/>
        <end position="498"/>
    </location>
</feature>
<feature type="coiled-coil region" evidence="1">
    <location>
        <begin position="1091"/>
        <end position="1126"/>
    </location>
</feature>
<feature type="region of interest" description="Disordered" evidence="2">
    <location>
        <begin position="1327"/>
        <end position="1360"/>
    </location>
</feature>
<feature type="region of interest" description="Disordered" evidence="2">
    <location>
        <begin position="1216"/>
        <end position="1295"/>
    </location>
</feature>
<dbReference type="RefSeq" id="XP_001746259.1">
    <property type="nucleotide sequence ID" value="XM_001746207.1"/>
</dbReference>
<organism evidence="4 5">
    <name type="scientific">Monosiga brevicollis</name>
    <name type="common">Choanoflagellate</name>
    <dbReference type="NCBI Taxonomy" id="81824"/>
    <lineage>
        <taxon>Eukaryota</taxon>
        <taxon>Choanoflagellata</taxon>
        <taxon>Craspedida</taxon>
        <taxon>Salpingoecidae</taxon>
        <taxon>Monosiga</taxon>
    </lineage>
</organism>
<keyword evidence="3" id="KW-0812">Transmembrane</keyword>
<keyword evidence="3" id="KW-1133">Transmembrane helix</keyword>
<feature type="compositionally biased region" description="Basic and acidic residues" evidence="2">
    <location>
        <begin position="1275"/>
        <end position="1284"/>
    </location>
</feature>
<feature type="compositionally biased region" description="Basic and acidic residues" evidence="2">
    <location>
        <begin position="1139"/>
        <end position="1149"/>
    </location>
</feature>
<evidence type="ECO:0000256" key="2">
    <source>
        <dbReference type="SAM" id="MobiDB-lite"/>
    </source>
</evidence>
<proteinExistence type="predicted"/>
<dbReference type="eggNOG" id="ENOG502QRVX">
    <property type="taxonomic scope" value="Eukaryota"/>
</dbReference>
<dbReference type="InParanoid" id="A9V0H0"/>
<feature type="compositionally biased region" description="Basic and acidic residues" evidence="2">
    <location>
        <begin position="432"/>
        <end position="443"/>
    </location>
</feature>
<keyword evidence="1" id="KW-0175">Coiled coil</keyword>
<feature type="transmembrane region" description="Helical" evidence="3">
    <location>
        <begin position="657"/>
        <end position="682"/>
    </location>
</feature>
<reference evidence="4 5" key="1">
    <citation type="journal article" date="2008" name="Nature">
        <title>The genome of the choanoflagellate Monosiga brevicollis and the origin of metazoans.</title>
        <authorList>
            <consortium name="JGI Sequencing"/>
            <person name="King N."/>
            <person name="Westbrook M.J."/>
            <person name="Young S.L."/>
            <person name="Kuo A."/>
            <person name="Abedin M."/>
            <person name="Chapman J."/>
            <person name="Fairclough S."/>
            <person name="Hellsten U."/>
            <person name="Isogai Y."/>
            <person name="Letunic I."/>
            <person name="Marr M."/>
            <person name="Pincus D."/>
            <person name="Putnam N."/>
            <person name="Rokas A."/>
            <person name="Wright K.J."/>
            <person name="Zuzow R."/>
            <person name="Dirks W."/>
            <person name="Good M."/>
            <person name="Goodstein D."/>
            <person name="Lemons D."/>
            <person name="Li W."/>
            <person name="Lyons J.B."/>
            <person name="Morris A."/>
            <person name="Nichols S."/>
            <person name="Richter D.J."/>
            <person name="Salamov A."/>
            <person name="Bork P."/>
            <person name="Lim W.A."/>
            <person name="Manning G."/>
            <person name="Miller W.T."/>
            <person name="McGinnis W."/>
            <person name="Shapiro H."/>
            <person name="Tjian R."/>
            <person name="Grigoriev I.V."/>
            <person name="Rokhsar D."/>
        </authorList>
    </citation>
    <scope>NUCLEOTIDE SEQUENCE [LARGE SCALE GENOMIC DNA]</scope>
    <source>
        <strain evidence="5">MX1 / ATCC 50154</strain>
    </source>
</reference>
<feature type="transmembrane region" description="Helical" evidence="3">
    <location>
        <begin position="694"/>
        <end position="715"/>
    </location>
</feature>
<feature type="transmembrane region" description="Helical" evidence="3">
    <location>
        <begin position="748"/>
        <end position="770"/>
    </location>
</feature>
<evidence type="ECO:0000256" key="3">
    <source>
        <dbReference type="SAM" id="Phobius"/>
    </source>
</evidence>
<feature type="region of interest" description="Disordered" evidence="2">
    <location>
        <begin position="1134"/>
        <end position="1158"/>
    </location>
</feature>
<feature type="compositionally biased region" description="Basic residues" evidence="2">
    <location>
        <begin position="1328"/>
        <end position="1358"/>
    </location>
</feature>
<feature type="compositionally biased region" description="Low complexity" evidence="2">
    <location>
        <begin position="1247"/>
        <end position="1256"/>
    </location>
</feature>
<feature type="coiled-coil region" evidence="1">
    <location>
        <begin position="160"/>
        <end position="198"/>
    </location>
</feature>
<gene>
    <name evidence="4" type="ORF">MONBRDRAFT_32583</name>
</gene>